<dbReference type="Gramene" id="Psat03G0481500-T1">
    <property type="protein sequence ID" value="KAI5430373.1"/>
    <property type="gene ID" value="KIW84_034815"/>
</dbReference>
<reference evidence="3 4" key="1">
    <citation type="journal article" date="2022" name="Nat. Genet.">
        <title>Improved pea reference genome and pan-genome highlight genomic features and evolutionary characteristics.</title>
        <authorList>
            <person name="Yang T."/>
            <person name="Liu R."/>
            <person name="Luo Y."/>
            <person name="Hu S."/>
            <person name="Wang D."/>
            <person name="Wang C."/>
            <person name="Pandey M.K."/>
            <person name="Ge S."/>
            <person name="Xu Q."/>
            <person name="Li N."/>
            <person name="Li G."/>
            <person name="Huang Y."/>
            <person name="Saxena R.K."/>
            <person name="Ji Y."/>
            <person name="Li M."/>
            <person name="Yan X."/>
            <person name="He Y."/>
            <person name="Liu Y."/>
            <person name="Wang X."/>
            <person name="Xiang C."/>
            <person name="Varshney R.K."/>
            <person name="Ding H."/>
            <person name="Gao S."/>
            <person name="Zong X."/>
        </authorList>
    </citation>
    <scope>NUCLEOTIDE SEQUENCE [LARGE SCALE GENOMIC DNA]</scope>
    <source>
        <strain evidence="3 4">cv. Zhongwan 6</strain>
    </source>
</reference>
<keyword evidence="4" id="KW-1185">Reference proteome</keyword>
<evidence type="ECO:0000259" key="2">
    <source>
        <dbReference type="Pfam" id="PF02721"/>
    </source>
</evidence>
<dbReference type="SUPFAM" id="SSF50249">
    <property type="entry name" value="Nucleic acid-binding proteins"/>
    <property type="match status" value="8"/>
</dbReference>
<gene>
    <name evidence="3" type="ORF">KIW84_034815</name>
</gene>
<proteinExistence type="predicted"/>
<dbReference type="PANTHER" id="PTHR45786:SF66">
    <property type="entry name" value="HOOK MOTIF PROTEIN, PUTATIVE-RELATED"/>
    <property type="match status" value="1"/>
</dbReference>
<organism evidence="3 4">
    <name type="scientific">Pisum sativum</name>
    <name type="common">Garden pea</name>
    <name type="synonym">Lathyrus oleraceus</name>
    <dbReference type="NCBI Taxonomy" id="3888"/>
    <lineage>
        <taxon>Eukaryota</taxon>
        <taxon>Viridiplantae</taxon>
        <taxon>Streptophyta</taxon>
        <taxon>Embryophyta</taxon>
        <taxon>Tracheophyta</taxon>
        <taxon>Spermatophyta</taxon>
        <taxon>Magnoliopsida</taxon>
        <taxon>eudicotyledons</taxon>
        <taxon>Gunneridae</taxon>
        <taxon>Pentapetalae</taxon>
        <taxon>rosids</taxon>
        <taxon>fabids</taxon>
        <taxon>Fabales</taxon>
        <taxon>Fabaceae</taxon>
        <taxon>Papilionoideae</taxon>
        <taxon>50 kb inversion clade</taxon>
        <taxon>NPAAA clade</taxon>
        <taxon>Hologalegina</taxon>
        <taxon>IRL clade</taxon>
        <taxon>Fabeae</taxon>
        <taxon>Lathyrus</taxon>
    </lineage>
</organism>
<evidence type="ECO:0000313" key="3">
    <source>
        <dbReference type="EMBL" id="KAI5430373.1"/>
    </source>
</evidence>
<dbReference type="PANTHER" id="PTHR45786">
    <property type="entry name" value="DNA BINDING PROTEIN-LIKE"/>
    <property type="match status" value="1"/>
</dbReference>
<feature type="domain" description="Replication protein A 70 kDa DNA-binding subunit B/D first OB fold" evidence="2">
    <location>
        <begin position="948"/>
        <end position="1026"/>
    </location>
</feature>
<dbReference type="Proteomes" id="UP001058974">
    <property type="component" value="Chromosome 3"/>
</dbReference>
<dbReference type="InterPro" id="IPR003871">
    <property type="entry name" value="RFA1B/D_OB_1st"/>
</dbReference>
<feature type="compositionally biased region" description="Polar residues" evidence="1">
    <location>
        <begin position="12"/>
        <end position="22"/>
    </location>
</feature>
<evidence type="ECO:0000256" key="1">
    <source>
        <dbReference type="SAM" id="MobiDB-lite"/>
    </source>
</evidence>
<evidence type="ECO:0000313" key="4">
    <source>
        <dbReference type="Proteomes" id="UP001058974"/>
    </source>
</evidence>
<protein>
    <recommendedName>
        <fullName evidence="2">Replication protein A 70 kDa DNA-binding subunit B/D first OB fold domain-containing protein</fullName>
    </recommendedName>
</protein>
<comment type="caution">
    <text evidence="3">The sequence shown here is derived from an EMBL/GenBank/DDBJ whole genome shotgun (WGS) entry which is preliminary data.</text>
</comment>
<feature type="compositionally biased region" description="Basic and acidic residues" evidence="1">
    <location>
        <begin position="1"/>
        <end position="11"/>
    </location>
</feature>
<name>A0A9D5B1L8_PEA</name>
<feature type="domain" description="Replication protein A 70 kDa DNA-binding subunit B/D first OB fold" evidence="2">
    <location>
        <begin position="574"/>
        <end position="652"/>
    </location>
</feature>
<accession>A0A9D5B1L8</accession>
<dbReference type="InterPro" id="IPR012340">
    <property type="entry name" value="NA-bd_OB-fold"/>
</dbReference>
<feature type="domain" description="Replication protein A 70 kDa DNA-binding subunit B/D first OB fold" evidence="2">
    <location>
        <begin position="200"/>
        <end position="278"/>
    </location>
</feature>
<sequence>MLPTNEQKEKPTQSAKSLSNWSCGSQYSPVERFVHNAKFMSLSQFCKIKHETLCVTVATTLKFVVSKYGWFYYGCTRCSSKAPNPEKAYECSCGQNVEQPIPRYKIEIYVSNGESKYRFVFWDSECAAILGMTAEFMHNSMVENQSKTEYAKLVPNKENLETSAVSMLPMPGQNPRFAQLYVYDTENEIENRMHGFRKVDSVKDINDSKETWRLAVRIMDVWSVVNNKGIEHLEMIVMDSLGDRIQVLIRHDHLLKWKEVIKENMTCIINNGSVYNNDFQWKKEKPTQSAKSLSNWSCGSQYSPVERFVHNAKFMSLSQFCKIKHETLCVTVATTLKFAVSKYGWFYYGCTRCSSKAPNPEKAYECSCGQKVEQPIPRYKIEIYVSNGESKYRFVFWDSECAAILGMTAEFMHNSMVENGEDDPMVYPDELEMLLNKKMTFRVKVQPTFSQASVWKLCDDEAFVKEIENDYIVEDNQSKTEYAKLVPNKENLETSAVSMLPMPGQNPRFAQLYVYDTENEIENRMHGFRSKSGVDVNIVRKLSEMLYEHNVHAQSFRMARDRLCEEVKMSRKVDSVKDINDSKETWRLAVRIMDVWSVVNNKGIEHLEMIVMDSLGDRIQVLIRHNHLLKWKEVIKENMTCIINNGSVYNNDFQWKKEKPTQSAKSLSNWSCGSQYSPVERFVHNAKFMSLSQFCKIKHETLCVTVATTLKFAVSKYGWFYYGCTRCSSKAPNPEKAYECSCGQKVEQPIPRYKIEIYVSNGESKYRFVFWDSECAAILGMTAEFMHNSMVENGEDDPMVYPDELEMLLNKKMAFRVKVQPTFSQASVWKLCDDEAFVKEIENDYIVEDNQSKTEYAKLVPNKENLETSAVSMLPMPGQNPRFAQLYVYDTENEIENRMHGFRSKSGVDVNIVRKLSEMLYEHNVHAQSFRMARDRLCEEVKMSRKVDSVKDINDSKETWRLAVRIMDVWSVVNNKGIEHLEMIVMDSLGDRIQVLIRHDHLLKWKEVIKENMTCIINNGSVYNNDFQWKKEKPTQSAKSLSNWSCGSQYSPVERFVHNAKFMSLSQFCKIKHETLCVTVATTLKFAVSKYGWFYYGCTRCSSKAPNPEKAYECSCGQKVEQPIPRYKIEIYVSNGESKYRFVFWDSECAAILGMTAEFMHNSMVENGEDDPMVYPDELEMLLNKKMAFRVKVQPTFSQASVWKLCDDEAFVKEIENDYIVEDNQSKTEYAKLVPNKENLETSAVSMLPMPGQNPRFAQLYVYDTENEIENRMHGFRSKSGVDVNIVRKLSEMLYEHNVHAQSFRMARDRLCEEVKMSRKVDSVKDINDSKETWRLAVRIMDVWSVVNNKGIEHLEMIVMDSLGDRIQVLIRHNHLLKWKEVIKENMTCIINNGSVYNNDFQWKVCDHSKKIVLLGGTTMKAIELQNIPPKGYFFKDFGEILQGKCKTDRLEDIIGAVSEINHIQSNTPGKKVVVSVVLKDLK</sequence>
<feature type="region of interest" description="Disordered" evidence="1">
    <location>
        <begin position="1"/>
        <end position="22"/>
    </location>
</feature>
<dbReference type="Gene3D" id="2.40.50.140">
    <property type="entry name" value="Nucleic acid-binding proteins"/>
    <property type="match status" value="8"/>
</dbReference>
<dbReference type="Pfam" id="PF02721">
    <property type="entry name" value="DUF223"/>
    <property type="match status" value="4"/>
</dbReference>
<dbReference type="CDD" id="cd04480">
    <property type="entry name" value="RPA1_DBD_A_like"/>
    <property type="match status" value="4"/>
</dbReference>
<dbReference type="EMBL" id="JAMSHJ010000003">
    <property type="protein sequence ID" value="KAI5430373.1"/>
    <property type="molecule type" value="Genomic_DNA"/>
</dbReference>
<feature type="domain" description="Replication protein A 70 kDa DNA-binding subunit B/D first OB fold" evidence="2">
    <location>
        <begin position="1322"/>
        <end position="1420"/>
    </location>
</feature>